<evidence type="ECO:0000313" key="2">
    <source>
        <dbReference type="EMBL" id="USW51592.1"/>
    </source>
</evidence>
<evidence type="ECO:0000313" key="3">
    <source>
        <dbReference type="Proteomes" id="UP001056384"/>
    </source>
</evidence>
<name>A0A9Q9ALF5_9PEZI</name>
<accession>A0A9Q9ALF5</accession>
<sequence>MAEPSPSGIKGLPPEMIEAIADELEVDDIIPFRSTCKAFAAAADDRFLDVHFTERKHLVSDHSLTTLAAICNDPRLRRRLVYINLLVAAPDPATLDLNDMSLTSIEFQPRVSVIQLWNSDDLALIMGVGLLANILLDLCRLPSPPALRLLNQMSGYDAHEPCRSFYGVARTLRKLDP</sequence>
<protein>
    <submittedName>
        <fullName evidence="2">F-box domain-containing protein</fullName>
    </submittedName>
</protein>
<evidence type="ECO:0000259" key="1">
    <source>
        <dbReference type="PROSITE" id="PS50181"/>
    </source>
</evidence>
<dbReference type="InterPro" id="IPR001810">
    <property type="entry name" value="F-box_dom"/>
</dbReference>
<dbReference type="InterPro" id="IPR036047">
    <property type="entry name" value="F-box-like_dom_sf"/>
</dbReference>
<organism evidence="2 3">
    <name type="scientific">Septoria linicola</name>
    <dbReference type="NCBI Taxonomy" id="215465"/>
    <lineage>
        <taxon>Eukaryota</taxon>
        <taxon>Fungi</taxon>
        <taxon>Dikarya</taxon>
        <taxon>Ascomycota</taxon>
        <taxon>Pezizomycotina</taxon>
        <taxon>Dothideomycetes</taxon>
        <taxon>Dothideomycetidae</taxon>
        <taxon>Mycosphaerellales</taxon>
        <taxon>Mycosphaerellaceae</taxon>
        <taxon>Septoria</taxon>
    </lineage>
</organism>
<reference evidence="2" key="1">
    <citation type="submission" date="2022-06" db="EMBL/GenBank/DDBJ databases">
        <title>Complete genome sequences of two strains of the flax pathogen Septoria linicola.</title>
        <authorList>
            <person name="Lapalu N."/>
            <person name="Simon A."/>
            <person name="Demenou B."/>
            <person name="Paumier D."/>
            <person name="Guillot M.-P."/>
            <person name="Gout L."/>
            <person name="Valade R."/>
        </authorList>
    </citation>
    <scope>NUCLEOTIDE SEQUENCE</scope>
    <source>
        <strain evidence="2">SE15195</strain>
    </source>
</reference>
<feature type="domain" description="F-box" evidence="1">
    <location>
        <begin position="6"/>
        <end position="55"/>
    </location>
</feature>
<keyword evidence="3" id="KW-1185">Reference proteome</keyword>
<dbReference type="AlphaFoldDB" id="A0A9Q9ALF5"/>
<gene>
    <name evidence="2" type="ORF">Slin15195_G049110</name>
</gene>
<dbReference type="EMBL" id="CP099420">
    <property type="protein sequence ID" value="USW51592.1"/>
    <property type="molecule type" value="Genomic_DNA"/>
</dbReference>
<dbReference type="PROSITE" id="PS50181">
    <property type="entry name" value="FBOX"/>
    <property type="match status" value="1"/>
</dbReference>
<dbReference type="SUPFAM" id="SSF81383">
    <property type="entry name" value="F-box domain"/>
    <property type="match status" value="1"/>
</dbReference>
<dbReference type="Proteomes" id="UP001056384">
    <property type="component" value="Chromosome 3"/>
</dbReference>
<proteinExistence type="predicted"/>